<dbReference type="InterPro" id="IPR017972">
    <property type="entry name" value="Cyt_P450_CS"/>
</dbReference>
<evidence type="ECO:0000256" key="9">
    <source>
        <dbReference type="RuleBase" id="RU000461"/>
    </source>
</evidence>
<keyword evidence="7 9" id="KW-0503">Monooxygenase</keyword>
<dbReference type="SUPFAM" id="SSF48264">
    <property type="entry name" value="Cytochrome P450"/>
    <property type="match status" value="1"/>
</dbReference>
<evidence type="ECO:0000256" key="4">
    <source>
        <dbReference type="ARBA" id="ARBA00022723"/>
    </source>
</evidence>
<dbReference type="PANTHER" id="PTHR47955:SF16">
    <property type="entry name" value="CYTOCHROME P450"/>
    <property type="match status" value="1"/>
</dbReference>
<dbReference type="AlphaFoldDB" id="A0A6L2M3E5"/>
<comment type="similarity">
    <text evidence="2 9">Belongs to the cytochrome P450 family.</text>
</comment>
<name>A0A6L2M3E5_TANCI</name>
<evidence type="ECO:0000256" key="1">
    <source>
        <dbReference type="ARBA" id="ARBA00004721"/>
    </source>
</evidence>
<dbReference type="UniPathway" id="UPA00213"/>
<dbReference type="GO" id="GO:0051762">
    <property type="term" value="P:sesquiterpene biosynthetic process"/>
    <property type="evidence" value="ECO:0007669"/>
    <property type="project" value="UniProtKB-ARBA"/>
</dbReference>
<reference evidence="11" key="1">
    <citation type="journal article" date="2019" name="Sci. Rep.">
        <title>Draft genome of Tanacetum cinerariifolium, the natural source of mosquito coil.</title>
        <authorList>
            <person name="Yamashiro T."/>
            <person name="Shiraishi A."/>
            <person name="Satake H."/>
            <person name="Nakayama K."/>
        </authorList>
    </citation>
    <scope>NUCLEOTIDE SEQUENCE</scope>
</reference>
<evidence type="ECO:0000256" key="10">
    <source>
        <dbReference type="SAM" id="SignalP"/>
    </source>
</evidence>
<evidence type="ECO:0000256" key="7">
    <source>
        <dbReference type="ARBA" id="ARBA00023033"/>
    </source>
</evidence>
<dbReference type="Pfam" id="PF00067">
    <property type="entry name" value="p450"/>
    <property type="match status" value="1"/>
</dbReference>
<sequence>MSLSTLTFLLPFILLPVFLCIKWNSFLSKNKKNLPPSPQKFPIIGNMHQLGSNPSRSFQALSRKYGPIMLIYLGRKPTLVASSAEVAREIMKTHDSSFCSRPNLRVPNILMYGSKDIVFSPYGEYWRQLKSIVVVHLLSNSRVKSFQKVREKETQLIIRKLEESCGCSLDLRALLISFSNNLICRVAAGRVYDGLKLTNLLKKHVHLLTVFTIGSYVPWLSWVDQVSGIERRAREIAKEVDEFLDGVVKEHVDKYTGANAESDKAQDLIDILLGLQRDNTIDFTFHKDTLKAVVWDMFVGGTDTTFTALEWVISELIKQPRVMKKLQEELTEVAQGRSKILEEDLEKMKYLKAVIKEALRLHPPVPLLIPRESTQDIKLMGYDIPVGTQAIINAWAIGRDPVLWEDPEVFWPERFLNNFINYKGIHFEWLPFGSGRRQCPGIQFGVVAIELALANIIYKFNFTLPNGVKNEDLDMSEESGLTLCRKSSLMVIASSRT</sequence>
<dbReference type="CDD" id="cd11072">
    <property type="entry name" value="CYP71-like"/>
    <property type="match status" value="1"/>
</dbReference>
<dbReference type="Gene3D" id="1.10.630.10">
    <property type="entry name" value="Cytochrome P450"/>
    <property type="match status" value="1"/>
</dbReference>
<dbReference type="PRINTS" id="PR00463">
    <property type="entry name" value="EP450I"/>
</dbReference>
<keyword evidence="5 9" id="KW-0560">Oxidoreductase</keyword>
<dbReference type="InterPro" id="IPR036396">
    <property type="entry name" value="Cyt_P450_sf"/>
</dbReference>
<evidence type="ECO:0000256" key="3">
    <source>
        <dbReference type="ARBA" id="ARBA00022617"/>
    </source>
</evidence>
<comment type="caution">
    <text evidence="11">The sequence shown here is derived from an EMBL/GenBank/DDBJ whole genome shotgun (WGS) entry which is preliminary data.</text>
</comment>
<feature type="chain" id="PRO_5026648662" evidence="10">
    <location>
        <begin position="21"/>
        <end position="497"/>
    </location>
</feature>
<protein>
    <submittedName>
        <fullName evidence="11">Cytochrome P450 71A4-like</fullName>
    </submittedName>
</protein>
<comment type="pathway">
    <text evidence="1">Secondary metabolite biosynthesis; terpenoid biosynthesis.</text>
</comment>
<keyword evidence="6 8" id="KW-0408">Iron</keyword>
<organism evidence="11">
    <name type="scientific">Tanacetum cinerariifolium</name>
    <name type="common">Dalmatian daisy</name>
    <name type="synonym">Chrysanthemum cinerariifolium</name>
    <dbReference type="NCBI Taxonomy" id="118510"/>
    <lineage>
        <taxon>Eukaryota</taxon>
        <taxon>Viridiplantae</taxon>
        <taxon>Streptophyta</taxon>
        <taxon>Embryophyta</taxon>
        <taxon>Tracheophyta</taxon>
        <taxon>Spermatophyta</taxon>
        <taxon>Magnoliopsida</taxon>
        <taxon>eudicotyledons</taxon>
        <taxon>Gunneridae</taxon>
        <taxon>Pentapetalae</taxon>
        <taxon>asterids</taxon>
        <taxon>campanulids</taxon>
        <taxon>Asterales</taxon>
        <taxon>Asteraceae</taxon>
        <taxon>Asteroideae</taxon>
        <taxon>Anthemideae</taxon>
        <taxon>Anthemidinae</taxon>
        <taxon>Tanacetum</taxon>
    </lineage>
</organism>
<proteinExistence type="inferred from homology"/>
<dbReference type="PANTHER" id="PTHR47955">
    <property type="entry name" value="CYTOCHROME P450 FAMILY 71 PROTEIN"/>
    <property type="match status" value="1"/>
</dbReference>
<evidence type="ECO:0000256" key="8">
    <source>
        <dbReference type="PIRSR" id="PIRSR602401-1"/>
    </source>
</evidence>
<dbReference type="EMBL" id="BKCJ010005765">
    <property type="protein sequence ID" value="GEU68521.1"/>
    <property type="molecule type" value="Genomic_DNA"/>
</dbReference>
<dbReference type="PROSITE" id="PS00086">
    <property type="entry name" value="CYTOCHROME_P450"/>
    <property type="match status" value="1"/>
</dbReference>
<feature type="binding site" description="axial binding residue" evidence="8">
    <location>
        <position position="439"/>
    </location>
    <ligand>
        <name>heme</name>
        <dbReference type="ChEBI" id="CHEBI:30413"/>
    </ligand>
    <ligandPart>
        <name>Fe</name>
        <dbReference type="ChEBI" id="CHEBI:18248"/>
    </ligandPart>
</feature>
<dbReference type="FunFam" id="1.10.630.10:FF:000011">
    <property type="entry name" value="Cytochrome P450 83B1"/>
    <property type="match status" value="1"/>
</dbReference>
<accession>A0A6L2M3E5</accession>
<dbReference type="GO" id="GO:0020037">
    <property type="term" value="F:heme binding"/>
    <property type="evidence" value="ECO:0007669"/>
    <property type="project" value="InterPro"/>
</dbReference>
<evidence type="ECO:0000313" key="11">
    <source>
        <dbReference type="EMBL" id="GEU68521.1"/>
    </source>
</evidence>
<dbReference type="GO" id="GO:0016712">
    <property type="term" value="F:oxidoreductase activity, acting on paired donors, with incorporation or reduction of molecular oxygen, reduced flavin or flavoprotein as one donor, and incorporation of one atom of oxygen"/>
    <property type="evidence" value="ECO:0007669"/>
    <property type="project" value="UniProtKB-ARBA"/>
</dbReference>
<dbReference type="GO" id="GO:0016114">
    <property type="term" value="P:terpenoid biosynthetic process"/>
    <property type="evidence" value="ECO:0007669"/>
    <property type="project" value="UniProtKB-UniPathway"/>
</dbReference>
<evidence type="ECO:0000256" key="6">
    <source>
        <dbReference type="ARBA" id="ARBA00023004"/>
    </source>
</evidence>
<keyword evidence="10" id="KW-0732">Signal</keyword>
<feature type="signal peptide" evidence="10">
    <location>
        <begin position="1"/>
        <end position="20"/>
    </location>
</feature>
<dbReference type="InterPro" id="IPR002401">
    <property type="entry name" value="Cyt_P450_E_grp-I"/>
</dbReference>
<evidence type="ECO:0000256" key="2">
    <source>
        <dbReference type="ARBA" id="ARBA00010617"/>
    </source>
</evidence>
<dbReference type="GO" id="GO:0005506">
    <property type="term" value="F:iron ion binding"/>
    <property type="evidence" value="ECO:0007669"/>
    <property type="project" value="InterPro"/>
</dbReference>
<keyword evidence="3 8" id="KW-0349">Heme</keyword>
<comment type="cofactor">
    <cofactor evidence="8">
        <name>heme</name>
        <dbReference type="ChEBI" id="CHEBI:30413"/>
    </cofactor>
</comment>
<gene>
    <name evidence="11" type="ORF">Tci_040499</name>
</gene>
<keyword evidence="4 8" id="KW-0479">Metal-binding</keyword>
<evidence type="ECO:0000256" key="5">
    <source>
        <dbReference type="ARBA" id="ARBA00023002"/>
    </source>
</evidence>
<dbReference type="PRINTS" id="PR00385">
    <property type="entry name" value="P450"/>
</dbReference>
<dbReference type="InterPro" id="IPR001128">
    <property type="entry name" value="Cyt_P450"/>
</dbReference>